<dbReference type="GO" id="GO:0016787">
    <property type="term" value="F:hydrolase activity"/>
    <property type="evidence" value="ECO:0007669"/>
    <property type="project" value="UniProtKB-KW"/>
</dbReference>
<dbReference type="SFLD" id="SFLDS00003">
    <property type="entry name" value="Haloacid_Dehalogenase"/>
    <property type="match status" value="1"/>
</dbReference>
<dbReference type="InterPro" id="IPR036412">
    <property type="entry name" value="HAD-like_sf"/>
</dbReference>
<dbReference type="InterPro" id="IPR023214">
    <property type="entry name" value="HAD_sf"/>
</dbReference>
<dbReference type="PANTHER" id="PTHR46191">
    <property type="match status" value="1"/>
</dbReference>
<gene>
    <name evidence="1" type="ORF">HPC62_17330</name>
</gene>
<dbReference type="PRINTS" id="PR00413">
    <property type="entry name" value="HADHALOGNASE"/>
</dbReference>
<dbReference type="SFLD" id="SFLDG01129">
    <property type="entry name" value="C1.5:_HAD__Beta-PGM__Phosphata"/>
    <property type="match status" value="1"/>
</dbReference>
<dbReference type="Gene3D" id="1.10.150.720">
    <property type="entry name" value="Haloacid dehalogenase-like hydrolase"/>
    <property type="match status" value="1"/>
</dbReference>
<dbReference type="RefSeq" id="WP_172357661.1">
    <property type="nucleotide sequence ID" value="NZ_CP053661.1"/>
</dbReference>
<keyword evidence="2" id="KW-1185">Reference proteome</keyword>
<dbReference type="KEGG" id="theu:HPC62_17330"/>
<dbReference type="PANTHER" id="PTHR46191:SF2">
    <property type="entry name" value="HALOACID DEHALOGENASE-LIKE HYDROLASE DOMAIN-CONTAINING PROTEIN 3"/>
    <property type="match status" value="1"/>
</dbReference>
<reference evidence="1 2" key="1">
    <citation type="submission" date="2020-05" db="EMBL/GenBank/DDBJ databases">
        <title>Complete genome sequence of of a novel Thermoleptolyngbya strain isolated from hot springs of Ganzi, Sichuan China.</title>
        <authorList>
            <person name="Tang J."/>
            <person name="Daroch M."/>
            <person name="Li L."/>
            <person name="Waleron K."/>
            <person name="Waleron M."/>
            <person name="Waleron M."/>
        </authorList>
    </citation>
    <scope>NUCLEOTIDE SEQUENCE [LARGE SCALE GENOMIC DNA]</scope>
    <source>
        <strain evidence="1 2">PKUAC-SCTA183</strain>
    </source>
</reference>
<name>A0A6M8BC44_9CYAN</name>
<organism evidence="1 2">
    <name type="scientific">Thermoleptolyngbya sichuanensis A183</name>
    <dbReference type="NCBI Taxonomy" id="2737172"/>
    <lineage>
        <taxon>Bacteria</taxon>
        <taxon>Bacillati</taxon>
        <taxon>Cyanobacteriota</taxon>
        <taxon>Cyanophyceae</taxon>
        <taxon>Oculatellales</taxon>
        <taxon>Oculatellaceae</taxon>
        <taxon>Thermoleptolyngbya</taxon>
        <taxon>Thermoleptolyngbya sichuanensis</taxon>
    </lineage>
</organism>
<proteinExistence type="predicted"/>
<dbReference type="AlphaFoldDB" id="A0A6M8BC44"/>
<dbReference type="InterPro" id="IPR051828">
    <property type="entry name" value="HAD-like_hydrolase_domain"/>
</dbReference>
<dbReference type="SUPFAM" id="SSF56784">
    <property type="entry name" value="HAD-like"/>
    <property type="match status" value="1"/>
</dbReference>
<keyword evidence="1" id="KW-0378">Hydrolase</keyword>
<dbReference type="NCBIfam" id="TIGR02252">
    <property type="entry name" value="DREG-2"/>
    <property type="match status" value="1"/>
</dbReference>
<dbReference type="InterPro" id="IPR044924">
    <property type="entry name" value="HAD-SF_hydro_IA_REG-2-like_cap"/>
</dbReference>
<evidence type="ECO:0000313" key="2">
    <source>
        <dbReference type="Proteomes" id="UP000505210"/>
    </source>
</evidence>
<dbReference type="InterPro" id="IPR011949">
    <property type="entry name" value="HAD-SF_hydro_IA_REG-2-like"/>
</dbReference>
<evidence type="ECO:0000313" key="1">
    <source>
        <dbReference type="EMBL" id="QKD83722.1"/>
    </source>
</evidence>
<accession>A0A6M8BC44</accession>
<dbReference type="NCBIfam" id="TIGR01549">
    <property type="entry name" value="HAD-SF-IA-v1"/>
    <property type="match status" value="1"/>
</dbReference>
<dbReference type="Proteomes" id="UP000505210">
    <property type="component" value="Chromosome"/>
</dbReference>
<dbReference type="EMBL" id="CP053661">
    <property type="protein sequence ID" value="QKD83722.1"/>
    <property type="molecule type" value="Genomic_DNA"/>
</dbReference>
<protein>
    <submittedName>
        <fullName evidence="1">HAD-IA family hydrolase</fullName>
    </submittedName>
</protein>
<sequence length="214" mass="23678">MPLPKVIFFDAVGTLFGVRGSVGAVYADLAKRFGVTVDAAAVDRAFFKSFKAATPMAFPGTDPTEIPDREYAWWWAIAAETFQEVGVLNQFADFSAFFSALYDHFAAADPWFVYADTLATLDQWRDRGVELGVLSNFDSRIHSVLEALDLASYFSSVTISTEAGVSKPDAQIFQLALKKHDCPPDAAWHVGDSFREDYEGATRAGLRGIWLKRE</sequence>
<dbReference type="Gene3D" id="3.40.50.1000">
    <property type="entry name" value="HAD superfamily/HAD-like"/>
    <property type="match status" value="1"/>
</dbReference>
<dbReference type="InterPro" id="IPR006439">
    <property type="entry name" value="HAD-SF_hydro_IA"/>
</dbReference>
<dbReference type="Pfam" id="PF00702">
    <property type="entry name" value="Hydrolase"/>
    <property type="match status" value="1"/>
</dbReference>